<name>A0AAE9Y578_9ACTN</name>
<reference evidence="1" key="1">
    <citation type="submission" date="2023-01" db="EMBL/GenBank/DDBJ databases">
        <title>The diversity of Class Acidimicrobiia in South China Sea sediment environments and the proposal of Iamia marina sp. nov., a novel species of the genus Iamia.</title>
        <authorList>
            <person name="He Y."/>
            <person name="Tian X."/>
        </authorList>
    </citation>
    <scope>NUCLEOTIDE SEQUENCE</scope>
    <source>
        <strain evidence="1">DSM 19957</strain>
    </source>
</reference>
<protein>
    <submittedName>
        <fullName evidence="1">Uncharacterized protein</fullName>
    </submittedName>
</protein>
<evidence type="ECO:0000313" key="2">
    <source>
        <dbReference type="Proteomes" id="UP001216390"/>
    </source>
</evidence>
<keyword evidence="2" id="KW-1185">Reference proteome</keyword>
<dbReference type="KEGG" id="ima:PO878_13765"/>
<gene>
    <name evidence="1" type="ORF">PO878_13765</name>
</gene>
<evidence type="ECO:0000313" key="1">
    <source>
        <dbReference type="EMBL" id="WCO65566.1"/>
    </source>
</evidence>
<dbReference type="Proteomes" id="UP001216390">
    <property type="component" value="Chromosome"/>
</dbReference>
<organism evidence="1 2">
    <name type="scientific">Iamia majanohamensis</name>
    <dbReference type="NCBI Taxonomy" id="467976"/>
    <lineage>
        <taxon>Bacteria</taxon>
        <taxon>Bacillati</taxon>
        <taxon>Actinomycetota</taxon>
        <taxon>Acidimicrobiia</taxon>
        <taxon>Acidimicrobiales</taxon>
        <taxon>Iamiaceae</taxon>
        <taxon>Iamia</taxon>
    </lineage>
</organism>
<proteinExistence type="predicted"/>
<dbReference type="AlphaFoldDB" id="A0AAE9Y578"/>
<sequence>MVDEGSEGGSVGARGAHLIGRSAVVSIEYRDADGSGGETVQLHGRVIAVGDDVMTLEAPDGSQFDLPPAPEAFQPAEPGHYRLRPSGEVVVDPDLAAVWTVAAPGPDRR</sequence>
<accession>A0AAE9Y578</accession>
<dbReference type="RefSeq" id="WP_272735093.1">
    <property type="nucleotide sequence ID" value="NZ_CP116942.1"/>
</dbReference>
<dbReference type="EMBL" id="CP116942">
    <property type="protein sequence ID" value="WCO65566.1"/>
    <property type="molecule type" value="Genomic_DNA"/>
</dbReference>